<keyword evidence="2" id="KW-1185">Reference proteome</keyword>
<protein>
    <recommendedName>
        <fullName evidence="3">DUF5050 domain-containing protein</fullName>
    </recommendedName>
</protein>
<gene>
    <name evidence="1" type="ORF">PVT68_08530</name>
</gene>
<proteinExistence type="predicted"/>
<sequence length="374" mass="41605">MIFHSAHGDLDEFRVSRVDLNGYQVVYSYSYNGYSIRSNDYGMLGENTIFTTYPTGGFSGWQYNRYDGYSVTSEQISSFNTNPDRYGKGDLGIYRLDGKDYVIHASLINDAVGSSEYYSLFELGSPQVTEAIVSSVTGEKIQPRSGSFNRRMKNTGIFVGYEDYYSTPTQYSMVYRLTSVAEAVAEPLLDTEANLDYVSADGDVVAIFYHYEDPNALSLRYYNGDQVNDTAFEREGGTSLTSVVVGNHIYFTLGSTIVYKLDASTGEIVRHLEMDTNNFWMRKNEQNVLAIFSSGRDSDYLSLSCGSVEYQYTGVDAYETDHATVAGTRSDVKIAISRDLVFLSKMVGEELDVGYVPIPAELKELCANDSASGT</sequence>
<evidence type="ECO:0000313" key="1">
    <source>
        <dbReference type="EMBL" id="WGL18326.1"/>
    </source>
</evidence>
<organism evidence="1 2">
    <name type="scientific">Microbulbifer bruguierae</name>
    <dbReference type="NCBI Taxonomy" id="3029061"/>
    <lineage>
        <taxon>Bacteria</taxon>
        <taxon>Pseudomonadati</taxon>
        <taxon>Pseudomonadota</taxon>
        <taxon>Gammaproteobacteria</taxon>
        <taxon>Cellvibrionales</taxon>
        <taxon>Microbulbiferaceae</taxon>
        <taxon>Microbulbifer</taxon>
    </lineage>
</organism>
<dbReference type="Proteomes" id="UP001236500">
    <property type="component" value="Chromosome"/>
</dbReference>
<reference evidence="1 2" key="1">
    <citation type="submission" date="2023-02" db="EMBL/GenBank/DDBJ databases">
        <title>Description and genomic characterization of Microbulbifer bruguierae sp. nov., isolated from the sediment of mangrove plant Bruguiera sexangula.</title>
        <authorList>
            <person name="Long M."/>
        </authorList>
    </citation>
    <scope>NUCLEOTIDE SEQUENCE [LARGE SCALE GENOMIC DNA]</scope>
    <source>
        <strain evidence="1 2">H12</strain>
    </source>
</reference>
<dbReference type="EMBL" id="CP118605">
    <property type="protein sequence ID" value="WGL18326.1"/>
    <property type="molecule type" value="Genomic_DNA"/>
</dbReference>
<evidence type="ECO:0008006" key="3">
    <source>
        <dbReference type="Google" id="ProtNLM"/>
    </source>
</evidence>
<accession>A0ABY8NHC1</accession>
<name>A0ABY8NHC1_9GAMM</name>
<evidence type="ECO:0000313" key="2">
    <source>
        <dbReference type="Proteomes" id="UP001236500"/>
    </source>
</evidence>
<dbReference type="RefSeq" id="WP_280322308.1">
    <property type="nucleotide sequence ID" value="NZ_CP118605.1"/>
</dbReference>